<name>A0ABX1ZYG1_9BACL</name>
<keyword evidence="1" id="KW-0472">Membrane</keyword>
<dbReference type="Pfam" id="PF01522">
    <property type="entry name" value="Polysacc_deac_1"/>
    <property type="match status" value="1"/>
</dbReference>
<keyword evidence="1" id="KW-0812">Transmembrane</keyword>
<protein>
    <submittedName>
        <fullName evidence="3">Polysaccharide deacetylase family protein</fullName>
    </submittedName>
</protein>
<dbReference type="Proteomes" id="UP000618579">
    <property type="component" value="Unassembled WGS sequence"/>
</dbReference>
<accession>A0ABX1ZYG1</accession>
<dbReference type="Gene3D" id="3.20.20.370">
    <property type="entry name" value="Glycoside hydrolase/deacetylase"/>
    <property type="match status" value="1"/>
</dbReference>
<dbReference type="PROSITE" id="PS51677">
    <property type="entry name" value="NODB"/>
    <property type="match status" value="1"/>
</dbReference>
<dbReference type="CDD" id="cd10959">
    <property type="entry name" value="CE4_NodB_like_3"/>
    <property type="match status" value="1"/>
</dbReference>
<dbReference type="PANTHER" id="PTHR10587:SF137">
    <property type="entry name" value="4-DEOXY-4-FORMAMIDO-L-ARABINOSE-PHOSPHOUNDECAPRENOL DEFORMYLASE ARND-RELATED"/>
    <property type="match status" value="1"/>
</dbReference>
<dbReference type="PANTHER" id="PTHR10587">
    <property type="entry name" value="GLYCOSYL TRANSFERASE-RELATED"/>
    <property type="match status" value="1"/>
</dbReference>
<sequence>MSKLVVSILIVLLVYTILPTLMVRSMGRFGVYGRGKRTNGIALTFDDGPDPEYTPQLLDLLQTFQIKSTFFVLGSKAEKYPELIVRMHKEGHLIGIHNYEHWANALMTPKKVRRQLDDSVTAIENIIGVKPVYYRPPWGIINIFDLLLLKRFRLVLWSLMVRDWSSRGGKERIKYRLQKNLKHTDIIVLHDSGQTFGADHNAPMYMLEALGEFLEECTRRGFTFLRVDKKLDKV</sequence>
<evidence type="ECO:0000256" key="1">
    <source>
        <dbReference type="SAM" id="Phobius"/>
    </source>
</evidence>
<dbReference type="InterPro" id="IPR050248">
    <property type="entry name" value="Polysacc_deacetylase_ArnD"/>
</dbReference>
<comment type="caution">
    <text evidence="3">The sequence shown here is derived from an EMBL/GenBank/DDBJ whole genome shotgun (WGS) entry which is preliminary data.</text>
</comment>
<feature type="transmembrane region" description="Helical" evidence="1">
    <location>
        <begin position="6"/>
        <end position="27"/>
    </location>
</feature>
<keyword evidence="1" id="KW-1133">Transmembrane helix</keyword>
<proteinExistence type="predicted"/>
<evidence type="ECO:0000259" key="2">
    <source>
        <dbReference type="PROSITE" id="PS51677"/>
    </source>
</evidence>
<dbReference type="InterPro" id="IPR002509">
    <property type="entry name" value="NODB_dom"/>
</dbReference>
<dbReference type="InterPro" id="IPR011330">
    <property type="entry name" value="Glyco_hydro/deAcase_b/a-brl"/>
</dbReference>
<dbReference type="RefSeq" id="WP_171686709.1">
    <property type="nucleotide sequence ID" value="NZ_WHNZ01000071.1"/>
</dbReference>
<evidence type="ECO:0000313" key="3">
    <source>
        <dbReference type="EMBL" id="NOV03904.1"/>
    </source>
</evidence>
<reference evidence="3 4" key="1">
    <citation type="submission" date="2019-10" db="EMBL/GenBank/DDBJ databases">
        <title>Description of Paenibacillus pedi sp. nov.</title>
        <authorList>
            <person name="Carlier A."/>
            <person name="Qi S."/>
        </authorList>
    </citation>
    <scope>NUCLEOTIDE SEQUENCE [LARGE SCALE GENOMIC DNA]</scope>
    <source>
        <strain evidence="3 4">LMG 31457</strain>
    </source>
</reference>
<feature type="domain" description="NodB homology" evidence="2">
    <location>
        <begin position="39"/>
        <end position="225"/>
    </location>
</feature>
<organism evidence="3 4">
    <name type="scientific">Paenibacillus planticolens</name>
    <dbReference type="NCBI Taxonomy" id="2654976"/>
    <lineage>
        <taxon>Bacteria</taxon>
        <taxon>Bacillati</taxon>
        <taxon>Bacillota</taxon>
        <taxon>Bacilli</taxon>
        <taxon>Bacillales</taxon>
        <taxon>Paenibacillaceae</taxon>
        <taxon>Paenibacillus</taxon>
    </lineage>
</organism>
<dbReference type="SUPFAM" id="SSF88713">
    <property type="entry name" value="Glycoside hydrolase/deacetylase"/>
    <property type="match status" value="1"/>
</dbReference>
<keyword evidence="4" id="KW-1185">Reference proteome</keyword>
<gene>
    <name evidence="3" type="ORF">GC097_28315</name>
</gene>
<dbReference type="EMBL" id="WHNZ01000071">
    <property type="protein sequence ID" value="NOV03904.1"/>
    <property type="molecule type" value="Genomic_DNA"/>
</dbReference>
<evidence type="ECO:0000313" key="4">
    <source>
        <dbReference type="Proteomes" id="UP000618579"/>
    </source>
</evidence>